<comment type="caution">
    <text evidence="7">The sequence shown here is derived from an EMBL/GenBank/DDBJ whole genome shotgun (WGS) entry which is preliminary data.</text>
</comment>
<feature type="domain" description="Outer membrane protein beta-barrel" evidence="6">
    <location>
        <begin position="14"/>
        <end position="220"/>
    </location>
</feature>
<evidence type="ECO:0000256" key="3">
    <source>
        <dbReference type="ARBA" id="ARBA00023136"/>
    </source>
</evidence>
<keyword evidence="4" id="KW-0998">Cell outer membrane</keyword>
<dbReference type="PANTHER" id="PTHR34001">
    <property type="entry name" value="BLL7405 PROTEIN"/>
    <property type="match status" value="1"/>
</dbReference>
<dbReference type="InterPro" id="IPR011250">
    <property type="entry name" value="OMP/PagP_B-barrel"/>
</dbReference>
<feature type="domain" description="Outer membrane protein beta-barrel" evidence="6">
    <location>
        <begin position="228"/>
        <end position="427"/>
    </location>
</feature>
<organism evidence="7 8">
    <name type="scientific">Devosia aurantiaca</name>
    <dbReference type="NCBI Taxonomy" id="2714858"/>
    <lineage>
        <taxon>Bacteria</taxon>
        <taxon>Pseudomonadati</taxon>
        <taxon>Pseudomonadota</taxon>
        <taxon>Alphaproteobacteria</taxon>
        <taxon>Hyphomicrobiales</taxon>
        <taxon>Devosiaceae</taxon>
        <taxon>Devosia</taxon>
    </lineage>
</organism>
<dbReference type="InterPro" id="IPR051692">
    <property type="entry name" value="OMP-like"/>
</dbReference>
<evidence type="ECO:0000313" key="8">
    <source>
        <dbReference type="Proteomes" id="UP000474802"/>
    </source>
</evidence>
<evidence type="ECO:0000256" key="2">
    <source>
        <dbReference type="ARBA" id="ARBA00022729"/>
    </source>
</evidence>
<protein>
    <submittedName>
        <fullName evidence="7">Porin family protein</fullName>
    </submittedName>
</protein>
<evidence type="ECO:0000259" key="6">
    <source>
        <dbReference type="Pfam" id="PF13505"/>
    </source>
</evidence>
<evidence type="ECO:0000313" key="7">
    <source>
        <dbReference type="EMBL" id="NGP18565.1"/>
    </source>
</evidence>
<dbReference type="Proteomes" id="UP000474802">
    <property type="component" value="Unassembled WGS sequence"/>
</dbReference>
<dbReference type="Gene3D" id="2.40.160.20">
    <property type="match status" value="2"/>
</dbReference>
<dbReference type="Pfam" id="PF13505">
    <property type="entry name" value="OMP_b-brl"/>
    <property type="match status" value="2"/>
</dbReference>
<keyword evidence="2" id="KW-0732">Signal</keyword>
<reference evidence="7 8" key="2">
    <citation type="submission" date="2020-03" db="EMBL/GenBank/DDBJ databases">
        <title>Devosia chinhatensis sp. nov., isolated from a hexachlorocyclohexane (HCH) dump site in India.</title>
        <authorList>
            <person name="Kumar M."/>
            <person name="Lal R."/>
        </authorList>
    </citation>
    <scope>NUCLEOTIDE SEQUENCE [LARGE SCALE GENOMIC DNA]</scope>
    <source>
        <strain evidence="7 8">H239</strain>
    </source>
</reference>
<evidence type="ECO:0000256" key="4">
    <source>
        <dbReference type="ARBA" id="ARBA00023237"/>
    </source>
</evidence>
<dbReference type="InterPro" id="IPR027385">
    <property type="entry name" value="Beta-barrel_OMP"/>
</dbReference>
<evidence type="ECO:0000256" key="5">
    <source>
        <dbReference type="ARBA" id="ARBA00038306"/>
    </source>
</evidence>
<evidence type="ECO:0000256" key="1">
    <source>
        <dbReference type="ARBA" id="ARBA00004442"/>
    </source>
</evidence>
<dbReference type="GO" id="GO:0009279">
    <property type="term" value="C:cell outer membrane"/>
    <property type="evidence" value="ECO:0007669"/>
    <property type="project" value="UniProtKB-SubCell"/>
</dbReference>
<accession>A0A6M1STR7</accession>
<dbReference type="PANTHER" id="PTHR34001:SF3">
    <property type="entry name" value="BLL7405 PROTEIN"/>
    <property type="match status" value="1"/>
</dbReference>
<dbReference type="AlphaFoldDB" id="A0A6M1STR7"/>
<comment type="similarity">
    <text evidence="5">Belongs to the Omp25/RopB family.</text>
</comment>
<dbReference type="SUPFAM" id="SSF56925">
    <property type="entry name" value="OMPA-like"/>
    <property type="match status" value="2"/>
</dbReference>
<name>A0A6M1STR7_9HYPH</name>
<proteinExistence type="inferred from homology"/>
<sequence length="430" mass="45595">MTGATSKLVVALLLTGTAVGTPSAQEAVDATGSWNGFHVGVQTGVTGSKIGYVQQGIPEFDIEDEEYSFADRNGIFSVYAGYDHDFGNRFVGGVEVDASWLNIDISPFNSGGFGSLFSNTYALGISSRLGYVVSPETLVYARGGVVGLYVEGEEGFDGTATDFLPAARFGLGVETFLVGNVTGRVEANYTLPLRELEIPDDGETFDPRNLAITAGLSWRFGDEAVPSTAHLPEPSKDDWQGAYIGANVAYTLGDLDFDLTTPGATVGPFAAEFVNAGVVAGYDFRIDDLVFGVEADWQLLGGQFFDPAQNSPLEGSTELIGSVDNSFFISGRVGFLANPDTLIYGKGGIGVIETTANPEFFTFDSGGTQTLPAVQLGGGFETRLADHVNLRLEGLYTHTTEGFVVDLTQEEQATLFPSTVSAKAGLVFHF</sequence>
<reference evidence="7 8" key="1">
    <citation type="submission" date="2020-02" db="EMBL/GenBank/DDBJ databases">
        <authorList>
            <person name="Khan S.A."/>
            <person name="Jeon C.O."/>
            <person name="Chun B.H."/>
        </authorList>
    </citation>
    <scope>NUCLEOTIDE SEQUENCE [LARGE SCALE GENOMIC DNA]</scope>
    <source>
        <strain evidence="7 8">H239</strain>
    </source>
</reference>
<dbReference type="EMBL" id="JAALFG010000003">
    <property type="protein sequence ID" value="NGP18565.1"/>
    <property type="molecule type" value="Genomic_DNA"/>
</dbReference>
<comment type="subcellular location">
    <subcellularLocation>
        <location evidence="1">Cell outer membrane</location>
    </subcellularLocation>
</comment>
<gene>
    <name evidence="7" type="ORF">G5575_13715</name>
</gene>
<dbReference type="RefSeq" id="WP_164534828.1">
    <property type="nucleotide sequence ID" value="NZ_JAALFG010000003.1"/>
</dbReference>
<keyword evidence="8" id="KW-1185">Reference proteome</keyword>
<keyword evidence="3" id="KW-0472">Membrane</keyword>